<evidence type="ECO:0000313" key="4">
    <source>
        <dbReference type="EMBL" id="SDD50995.1"/>
    </source>
</evidence>
<sequence length="498" mass="52457">MASATSVPAALRTTSLYPCARVVEVAAGGEAAVAVHEVLRGAGFLTATAMGRNRPARTALCVVQVANAVFGSRDGDIELPRATIRDTAERMIRAGGGRMVLITDALPWPAAQADAEQAARQAAELHWWQQLAARVAPHGVLLNTIRIGYAPFLGHRLTPEVESDLLAHQVIRRPVTGADLAGALILLYSRGLTTMVGEVLPLDGGLEAAVVPMSPPGTVRIDRSTEAPADLWSLAGRTVLVTGASSGIGEETAIELARRGADLVLVARRTDELNRVRNAIREHLSTRVHIVRADLAEPGAAARMVRQAWDEAGEISDLVYAAGVLARDDLADGKGQREDSYRINVLSYADAAEELARRWASTKHRGAIVGVSSTSAHSAPVPGLYSYGSSKAASAQLGAHLAMTLSRHRIRVNTVLPGIVRTPMTDTADPAFVTKSLSRVPLGRLSDPDDVAAAISYLVSPASSFLTGAQLRVCGGWVTLKALPPLGIRDVISSVGSA</sequence>
<dbReference type="SMART" id="SM00822">
    <property type="entry name" value="PKS_KR"/>
    <property type="match status" value="1"/>
</dbReference>
<dbReference type="PRINTS" id="PR00081">
    <property type="entry name" value="GDHRDH"/>
</dbReference>
<dbReference type="OrthoDB" id="3987893at2"/>
<dbReference type="InterPro" id="IPR002347">
    <property type="entry name" value="SDR_fam"/>
</dbReference>
<protein>
    <submittedName>
        <fullName evidence="4">Short-chain dehydrogenase</fullName>
    </submittedName>
</protein>
<evidence type="ECO:0000259" key="3">
    <source>
        <dbReference type="SMART" id="SM00822"/>
    </source>
</evidence>
<organism evidence="4 5">
    <name type="scientific">Prauserella marina</name>
    <dbReference type="NCBI Taxonomy" id="530584"/>
    <lineage>
        <taxon>Bacteria</taxon>
        <taxon>Bacillati</taxon>
        <taxon>Actinomycetota</taxon>
        <taxon>Actinomycetes</taxon>
        <taxon>Pseudonocardiales</taxon>
        <taxon>Pseudonocardiaceae</taxon>
        <taxon>Prauserella</taxon>
    </lineage>
</organism>
<dbReference type="STRING" id="530584.SAMN05421630_109161"/>
<feature type="domain" description="Ketoreductase" evidence="3">
    <location>
        <begin position="237"/>
        <end position="413"/>
    </location>
</feature>
<dbReference type="Pfam" id="PF13561">
    <property type="entry name" value="adh_short_C2"/>
    <property type="match status" value="1"/>
</dbReference>
<keyword evidence="2" id="KW-0560">Oxidoreductase</keyword>
<evidence type="ECO:0000256" key="2">
    <source>
        <dbReference type="ARBA" id="ARBA00023002"/>
    </source>
</evidence>
<accession>A0A1G6VDQ8</accession>
<dbReference type="FunFam" id="3.40.50.720:FF:000084">
    <property type="entry name" value="Short-chain dehydrogenase reductase"/>
    <property type="match status" value="1"/>
</dbReference>
<dbReference type="PANTHER" id="PTHR42760">
    <property type="entry name" value="SHORT-CHAIN DEHYDROGENASES/REDUCTASES FAMILY MEMBER"/>
    <property type="match status" value="1"/>
</dbReference>
<dbReference type="AlphaFoldDB" id="A0A1G6VDQ8"/>
<dbReference type="EMBL" id="FMZE01000009">
    <property type="protein sequence ID" value="SDD50995.1"/>
    <property type="molecule type" value="Genomic_DNA"/>
</dbReference>
<dbReference type="SUPFAM" id="SSF51735">
    <property type="entry name" value="NAD(P)-binding Rossmann-fold domains"/>
    <property type="match status" value="2"/>
</dbReference>
<reference evidence="4 5" key="1">
    <citation type="submission" date="2016-10" db="EMBL/GenBank/DDBJ databases">
        <authorList>
            <person name="de Groot N.N."/>
        </authorList>
    </citation>
    <scope>NUCLEOTIDE SEQUENCE [LARGE SCALE GENOMIC DNA]</scope>
    <source>
        <strain evidence="4 5">CGMCC 4.5506</strain>
    </source>
</reference>
<dbReference type="Proteomes" id="UP000199494">
    <property type="component" value="Unassembled WGS sequence"/>
</dbReference>
<dbReference type="Gene3D" id="3.40.50.720">
    <property type="entry name" value="NAD(P)-binding Rossmann-like Domain"/>
    <property type="match status" value="2"/>
</dbReference>
<evidence type="ECO:0000313" key="5">
    <source>
        <dbReference type="Proteomes" id="UP000199494"/>
    </source>
</evidence>
<evidence type="ECO:0000256" key="1">
    <source>
        <dbReference type="ARBA" id="ARBA00006484"/>
    </source>
</evidence>
<dbReference type="RefSeq" id="WP_091808231.1">
    <property type="nucleotide sequence ID" value="NZ_CP016353.1"/>
</dbReference>
<dbReference type="CDD" id="cd05233">
    <property type="entry name" value="SDR_c"/>
    <property type="match status" value="1"/>
</dbReference>
<dbReference type="GO" id="GO:0016616">
    <property type="term" value="F:oxidoreductase activity, acting on the CH-OH group of donors, NAD or NADP as acceptor"/>
    <property type="evidence" value="ECO:0007669"/>
    <property type="project" value="TreeGrafter"/>
</dbReference>
<dbReference type="InterPro" id="IPR057326">
    <property type="entry name" value="KR_dom"/>
</dbReference>
<name>A0A1G6VDQ8_9PSEU</name>
<proteinExistence type="inferred from homology"/>
<dbReference type="InterPro" id="IPR036291">
    <property type="entry name" value="NAD(P)-bd_dom_sf"/>
</dbReference>
<dbReference type="PANTHER" id="PTHR42760:SF40">
    <property type="entry name" value="3-OXOACYL-[ACYL-CARRIER-PROTEIN] REDUCTASE, CHLOROPLASTIC"/>
    <property type="match status" value="1"/>
</dbReference>
<comment type="similarity">
    <text evidence="1">Belongs to the short-chain dehydrogenases/reductases (SDR) family.</text>
</comment>
<keyword evidence="5" id="KW-1185">Reference proteome</keyword>
<gene>
    <name evidence="4" type="ORF">SAMN05421630_109161</name>
</gene>